<dbReference type="AlphaFoldDB" id="A0A2G9YKZ5"/>
<evidence type="ECO:0000256" key="1">
    <source>
        <dbReference type="ARBA" id="ARBA00008799"/>
    </source>
</evidence>
<dbReference type="PANTHER" id="PTHR10788:SF106">
    <property type="entry name" value="BCDNA.GH08860"/>
    <property type="match status" value="1"/>
</dbReference>
<dbReference type="Gene3D" id="3.40.50.2000">
    <property type="entry name" value="Glycogen Phosphorylase B"/>
    <property type="match status" value="2"/>
</dbReference>
<dbReference type="Pfam" id="PF00982">
    <property type="entry name" value="Glyco_transf_20"/>
    <property type="match status" value="1"/>
</dbReference>
<accession>A0A2G9YKZ5</accession>
<dbReference type="GO" id="GO:0005992">
    <property type="term" value="P:trehalose biosynthetic process"/>
    <property type="evidence" value="ECO:0007669"/>
    <property type="project" value="InterPro"/>
</dbReference>
<dbReference type="GO" id="GO:0003825">
    <property type="term" value="F:alpha,alpha-trehalose-phosphate synthase (UDP-forming) activity"/>
    <property type="evidence" value="ECO:0007669"/>
    <property type="project" value="TreeGrafter"/>
</dbReference>
<proteinExistence type="inferred from homology"/>
<protein>
    <submittedName>
        <fullName evidence="2">Trehalose-6-phosphate synthase</fullName>
    </submittedName>
</protein>
<comment type="similarity">
    <text evidence="1">Belongs to the glycosyltransferase 20 family.</text>
</comment>
<sequence>MGENALFVVSNREPYLHVIDEATGITKCMRPASGVVTALHPILCACGGTWLAHGAGNADKKFVNSKDKLGVPPEDNRYILKRIWLNKEEEDGYYYGFSNEGLWPLCHNTHTRPMFRETDWNAYKKVNQKFADSLLEELPAKNPFVFIQDYHFTLLGRMIKEKRPDATIALFWHIPWPTPESFSICPYRKEILDGMLGCDLIGFHVQNHCNNFLDTANRLLESRVDTEKFSVVRLNKETFIRAFPISVNGYMNKKVEAADLEKQLAKIKMEFELGDKIIGVGVDRIDYTKGIVERVLAIDRFFEKYPQYKKKVTFIQMAAPSRVHIKRYHDLMSEIDELIEKKNWKHMDGNWKPIIYLKKHFSAEEIMPFYKIADFCIVSSLDDGMNLVAKEYVSAKKNLSGVLILSQFTGAARELTDAIQFNPYAIEEFAEAIKTAVEMPIEEKKKRMENMRKVVAENNIYRWAGSIISELTALKKV</sequence>
<evidence type="ECO:0000313" key="2">
    <source>
        <dbReference type="EMBL" id="PIP19383.1"/>
    </source>
</evidence>
<organism evidence="2 3">
    <name type="scientific">Candidatus Sherwoodlollariibacterium unditelluris</name>
    <dbReference type="NCBI Taxonomy" id="1974757"/>
    <lineage>
        <taxon>Bacteria</taxon>
        <taxon>Pseudomonadati</taxon>
        <taxon>Candidatus Omnitrophota</taxon>
        <taxon>Candidatus Sherwoodlollariibacterium</taxon>
    </lineage>
</organism>
<dbReference type="CDD" id="cd03788">
    <property type="entry name" value="GT20_TPS"/>
    <property type="match status" value="1"/>
</dbReference>
<comment type="caution">
    <text evidence="2">The sequence shown here is derived from an EMBL/GenBank/DDBJ whole genome shotgun (WGS) entry which is preliminary data.</text>
</comment>
<evidence type="ECO:0000313" key="3">
    <source>
        <dbReference type="Proteomes" id="UP000231292"/>
    </source>
</evidence>
<name>A0A2G9YKZ5_9BACT</name>
<dbReference type="InterPro" id="IPR001830">
    <property type="entry name" value="Glyco_trans_20"/>
</dbReference>
<gene>
    <name evidence="2" type="ORF">COX41_03190</name>
</gene>
<dbReference type="SUPFAM" id="SSF53756">
    <property type="entry name" value="UDP-Glycosyltransferase/glycogen phosphorylase"/>
    <property type="match status" value="1"/>
</dbReference>
<dbReference type="EMBL" id="PCRK01000073">
    <property type="protein sequence ID" value="PIP19383.1"/>
    <property type="molecule type" value="Genomic_DNA"/>
</dbReference>
<dbReference type="Proteomes" id="UP000231292">
    <property type="component" value="Unassembled WGS sequence"/>
</dbReference>
<reference evidence="2 3" key="1">
    <citation type="submission" date="2017-09" db="EMBL/GenBank/DDBJ databases">
        <title>Depth-based differentiation of microbial function through sediment-hosted aquifers and enrichment of novel symbionts in the deep terrestrial subsurface.</title>
        <authorList>
            <person name="Probst A.J."/>
            <person name="Ladd B."/>
            <person name="Jarett J.K."/>
            <person name="Geller-Mcgrath D.E."/>
            <person name="Sieber C.M."/>
            <person name="Emerson J.B."/>
            <person name="Anantharaman K."/>
            <person name="Thomas B.C."/>
            <person name="Malmstrom R."/>
            <person name="Stieglmeier M."/>
            <person name="Klingl A."/>
            <person name="Woyke T."/>
            <person name="Ryan C.M."/>
            <person name="Banfield J.F."/>
        </authorList>
    </citation>
    <scope>NUCLEOTIDE SEQUENCE [LARGE SCALE GENOMIC DNA]</scope>
    <source>
        <strain evidence="2">CG23_combo_of_CG06-09_8_20_14_all_41_10</strain>
    </source>
</reference>
<dbReference type="PANTHER" id="PTHR10788">
    <property type="entry name" value="TREHALOSE-6-PHOSPHATE SYNTHASE"/>
    <property type="match status" value="1"/>
</dbReference>